<comment type="cofactor">
    <cofactor evidence="1">
        <name>Mn(2+)</name>
        <dbReference type="ChEBI" id="CHEBI:29035"/>
    </cofactor>
</comment>
<dbReference type="GeneID" id="10393686"/>
<keyword evidence="5 10" id="KW-0547">Nucleotide-binding</keyword>
<evidence type="ECO:0000256" key="7">
    <source>
        <dbReference type="ARBA" id="ARBA00022840"/>
    </source>
</evidence>
<sequence length="357" mass="40347">MDRSRIIEVLSQYDKERLTIATLGSHSALNILRGAKDEGFRTICLCRERERIIYESFGVADEIIELGDYSDLLDKSMQDELIEKNAIIIPHGTFNAYIGRLDELRVPVFGNRVLMLWEVDREKQRKWLLDAGLTLPRTFERPEDIDRLVIVKYPGAKGGMGYFLASSPEEFYEKAKQMVEKGLIDAGDVENAHIQEYIVGANVYFSFFYSPVFGRVELIAVDRRYESSADGLGRIPAEQQLKAEITPTYTVIGNFPVVLRESLLAQAIKAARSVVEVSKQIAYPGMVGPFCLEAVFDENARMVVFEISARIVAGSNVGIPASPYSYVLFGEPMYMGRRIAREIRLAAEKNMLEEVIY</sequence>
<organism evidence="13 14">
    <name type="scientific">Archaeoglobus veneficus (strain DSM 11195 / SNP6)</name>
    <dbReference type="NCBI Taxonomy" id="693661"/>
    <lineage>
        <taxon>Archaea</taxon>
        <taxon>Methanobacteriati</taxon>
        <taxon>Methanobacteriota</taxon>
        <taxon>Archaeoglobi</taxon>
        <taxon>Archaeoglobales</taxon>
        <taxon>Archaeoglobaceae</taxon>
        <taxon>Archaeoglobus</taxon>
    </lineage>
</organism>
<reference evidence="13 14" key="1">
    <citation type="submission" date="2011-03" db="EMBL/GenBank/DDBJ databases">
        <title>The complete genome of Archaeoglobus veneficus SNP6.</title>
        <authorList>
            <consortium name="US DOE Joint Genome Institute (JGI-PGF)"/>
            <person name="Lucas S."/>
            <person name="Copeland A."/>
            <person name="Lapidus A."/>
            <person name="Bruce D."/>
            <person name="Goodwin L."/>
            <person name="Pitluck S."/>
            <person name="Kyrpides N."/>
            <person name="Mavromatis K."/>
            <person name="Pagani I."/>
            <person name="Ivanova N."/>
            <person name="Mikhailova N."/>
            <person name="Lu M."/>
            <person name="Detter J.C."/>
            <person name="Tapia R."/>
            <person name="Han C."/>
            <person name="Land M."/>
            <person name="Hauser L."/>
            <person name="Markowitz V."/>
            <person name="Cheng J.-F."/>
            <person name="Hugenholtz P."/>
            <person name="Woyke T."/>
            <person name="Wu D."/>
            <person name="Spring S."/>
            <person name="Brambilla E."/>
            <person name="Klenk H.-P."/>
            <person name="Eisen J.A."/>
        </authorList>
    </citation>
    <scope>NUCLEOTIDE SEQUENCE [LARGE SCALE GENOMIC DNA]</scope>
    <source>
        <strain>SNP6</strain>
    </source>
</reference>
<keyword evidence="8" id="KW-0460">Magnesium</keyword>
<feature type="binding site" evidence="10">
    <location>
        <position position="93"/>
    </location>
    <ligand>
        <name>5-amino-1-(5-phospho-beta-D-ribosyl)imidazole-4-carboxamide</name>
        <dbReference type="ChEBI" id="CHEBI:58475"/>
    </ligand>
</feature>
<comment type="function">
    <text evidence="10">Catalyzes the ATP- and formate-dependent formylation of 5-aminoimidazole-4-carboxamide-1-beta-d-ribofuranosyl 5'-monophosphate (AICAR) to 5-formaminoimidazole-4-carboxamide-1-beta-d-ribofuranosyl 5'-monophosphate (FAICAR) in the absence of folates.</text>
</comment>
<dbReference type="InterPro" id="IPR013815">
    <property type="entry name" value="ATP_grasp_subdomain_1"/>
</dbReference>
<keyword evidence="14" id="KW-1185">Reference proteome</keyword>
<feature type="domain" description="IMP biosynthesis enzyme PurP C-terminal" evidence="12">
    <location>
        <begin position="170"/>
        <end position="356"/>
    </location>
</feature>
<dbReference type="Gene3D" id="3.30.1490.20">
    <property type="entry name" value="ATP-grasp fold, A domain"/>
    <property type="match status" value="1"/>
</dbReference>
<dbReference type="InterPro" id="IPR009720">
    <property type="entry name" value="IMP_biosynth_PurP_C"/>
</dbReference>
<evidence type="ECO:0000256" key="6">
    <source>
        <dbReference type="ARBA" id="ARBA00022755"/>
    </source>
</evidence>
<dbReference type="PIRSF" id="PIRSF004602">
    <property type="entry name" value="ATPgrasp_PurP"/>
    <property type="match status" value="1"/>
</dbReference>
<dbReference type="EMBL" id="CP002588">
    <property type="protein sequence ID" value="AEA46611.1"/>
    <property type="molecule type" value="Genomic_DNA"/>
</dbReference>
<accession>F2KQP9</accession>
<dbReference type="OrthoDB" id="98133at2157"/>
<dbReference type="Pfam" id="PF06849">
    <property type="entry name" value="DUF1246"/>
    <property type="match status" value="1"/>
</dbReference>
<evidence type="ECO:0000313" key="13">
    <source>
        <dbReference type="EMBL" id="AEA46611.1"/>
    </source>
</evidence>
<dbReference type="GO" id="GO:0005524">
    <property type="term" value="F:ATP binding"/>
    <property type="evidence" value="ECO:0007669"/>
    <property type="project" value="UniProtKB-KW"/>
</dbReference>
<comment type="catalytic activity">
    <reaction evidence="10">
        <text>5-amino-1-(5-phospho-beta-D-ribosyl)imidazole-4-carboxamide + formate + ATP = 5-formamido-1-(5-phospho-D-ribosyl)imidazole-4-carboxamide + ADP + phosphate</text>
        <dbReference type="Rhea" id="RHEA:24836"/>
        <dbReference type="ChEBI" id="CHEBI:15740"/>
        <dbReference type="ChEBI" id="CHEBI:30616"/>
        <dbReference type="ChEBI" id="CHEBI:43474"/>
        <dbReference type="ChEBI" id="CHEBI:58467"/>
        <dbReference type="ChEBI" id="CHEBI:58475"/>
        <dbReference type="ChEBI" id="CHEBI:456216"/>
        <dbReference type="EC" id="6.3.4.23"/>
    </reaction>
</comment>
<keyword evidence="3 10" id="KW-0436">Ligase</keyword>
<name>F2KQP9_ARCVS</name>
<dbReference type="InterPro" id="IPR010672">
    <property type="entry name" value="IMP_biosynth_PurP_N"/>
</dbReference>
<keyword evidence="9" id="KW-0464">Manganese</keyword>
<dbReference type="InterPro" id="IPR016185">
    <property type="entry name" value="PreATP-grasp_dom_sf"/>
</dbReference>
<dbReference type="AlphaFoldDB" id="F2KQP9"/>
<dbReference type="STRING" id="693661.Arcve_0590"/>
<dbReference type="GO" id="GO:0006189">
    <property type="term" value="P:'de novo' IMP biosynthetic process"/>
    <property type="evidence" value="ECO:0007669"/>
    <property type="project" value="UniProtKB-UniRule"/>
</dbReference>
<protein>
    <recommendedName>
        <fullName evidence="10">5-formaminoimidazole-4-carboxamide-1-(beta)-D-ribofuranosyl 5'-monophosphate synthetase</fullName>
        <ecNumber evidence="10">6.3.4.23</ecNumber>
    </recommendedName>
    <alternativeName>
        <fullName evidence="10">5-aminoimidazole-4-carboxamide-1-beta-D-ribofuranosyl 5'-monophosphate--formate ligase</fullName>
    </alternativeName>
</protein>
<feature type="domain" description="IMP biosynthesis enzyme PurP N-terminal" evidence="11">
    <location>
        <begin position="20"/>
        <end position="139"/>
    </location>
</feature>
<evidence type="ECO:0000256" key="10">
    <source>
        <dbReference type="HAMAP-Rule" id="MF_01163"/>
    </source>
</evidence>
<feature type="binding site" evidence="10">
    <location>
        <position position="226"/>
    </location>
    <ligand>
        <name>ATP</name>
        <dbReference type="ChEBI" id="CHEBI:30616"/>
    </ligand>
</feature>
<dbReference type="SUPFAM" id="SSF56059">
    <property type="entry name" value="Glutathione synthetase ATP-binding domain-like"/>
    <property type="match status" value="1"/>
</dbReference>
<dbReference type="KEGG" id="ave:Arcve_0590"/>
<evidence type="ECO:0000256" key="8">
    <source>
        <dbReference type="ARBA" id="ARBA00022842"/>
    </source>
</evidence>
<dbReference type="UniPathway" id="UPA00074">
    <property type="reaction ID" value="UER00134"/>
</dbReference>
<evidence type="ECO:0000259" key="12">
    <source>
        <dbReference type="Pfam" id="PF06973"/>
    </source>
</evidence>
<dbReference type="eggNOG" id="arCOG04346">
    <property type="taxonomic scope" value="Archaea"/>
</dbReference>
<evidence type="ECO:0000256" key="3">
    <source>
        <dbReference type="ARBA" id="ARBA00022598"/>
    </source>
</evidence>
<dbReference type="HAMAP" id="MF_01163">
    <property type="entry name" value="IMP_biosynth_PurP"/>
    <property type="match status" value="1"/>
</dbReference>
<dbReference type="HOGENOM" id="CLU_065084_0_0_2"/>
<evidence type="ECO:0000313" key="14">
    <source>
        <dbReference type="Proteomes" id="UP000008136"/>
    </source>
</evidence>
<dbReference type="Pfam" id="PF06973">
    <property type="entry name" value="DUF1297"/>
    <property type="match status" value="1"/>
</dbReference>
<feature type="binding site" evidence="10">
    <location>
        <position position="254"/>
    </location>
    <ligand>
        <name>5-amino-1-(5-phospho-beta-D-ribosyl)imidazole-4-carboxamide</name>
        <dbReference type="ChEBI" id="CHEBI:58475"/>
    </ligand>
</feature>
<dbReference type="Gene3D" id="3.30.470.20">
    <property type="entry name" value="ATP-grasp fold, B domain"/>
    <property type="match status" value="1"/>
</dbReference>
<feature type="binding site" evidence="10">
    <location>
        <position position="26"/>
    </location>
    <ligand>
        <name>5-amino-1-(5-phospho-beta-D-ribosyl)imidazole-4-carboxamide</name>
        <dbReference type="ChEBI" id="CHEBI:58475"/>
    </ligand>
</feature>
<comment type="cofactor">
    <cofactor evidence="2">
        <name>Mg(2+)</name>
        <dbReference type="ChEBI" id="CHEBI:18420"/>
    </cofactor>
</comment>
<dbReference type="PANTHER" id="PTHR38147">
    <property type="entry name" value="5-FORMAMINOIMIDAZOLE-4-CARBOXAMIDE-1-(BETA)-D-RIBOFURANOSYL 5'-MONOPHOSPHATE SYNTHETASE-RELATED"/>
    <property type="match status" value="1"/>
</dbReference>
<evidence type="ECO:0000256" key="1">
    <source>
        <dbReference type="ARBA" id="ARBA00001936"/>
    </source>
</evidence>
<keyword evidence="6 10" id="KW-0658">Purine biosynthesis</keyword>
<evidence type="ECO:0000256" key="4">
    <source>
        <dbReference type="ARBA" id="ARBA00022723"/>
    </source>
</evidence>
<dbReference type="Gene3D" id="3.40.50.20">
    <property type="match status" value="1"/>
</dbReference>
<evidence type="ECO:0000256" key="5">
    <source>
        <dbReference type="ARBA" id="ARBA00022741"/>
    </source>
</evidence>
<gene>
    <name evidence="10" type="primary">purP</name>
    <name evidence="13" type="ordered locus">Arcve_0590</name>
</gene>
<keyword evidence="4" id="KW-0479">Metal-binding</keyword>
<dbReference type="SUPFAM" id="SSF52440">
    <property type="entry name" value="PreATP-grasp domain"/>
    <property type="match status" value="1"/>
</dbReference>
<dbReference type="GO" id="GO:0000287">
    <property type="term" value="F:magnesium ion binding"/>
    <property type="evidence" value="ECO:0007669"/>
    <property type="project" value="InterPro"/>
</dbReference>
<comment type="pathway">
    <text evidence="10">Purine metabolism; IMP biosynthesis via de novo pathway; 5-formamido-1-(5-phospho-D-ribosyl)imidazole-4-carboxamide from 5-amino-1-(5-phospho-D-ribosyl)imidazole-4-carboxamide (formate route): step 1/1.</text>
</comment>
<dbReference type="PANTHER" id="PTHR38147:SF2">
    <property type="entry name" value="5-FORMAMINOIMIDAZOLE-4-CARBOXAMIDE-1-(BETA)-D-RIBOFURANOSYL 5'-MONOPHOSPHATE SYNTHETASE"/>
    <property type="match status" value="1"/>
</dbReference>
<comment type="similarity">
    <text evidence="10">Belongs to the phosphohexose mutase family.</text>
</comment>
<keyword evidence="7 10" id="KW-0067">ATP-binding</keyword>
<evidence type="ECO:0000256" key="9">
    <source>
        <dbReference type="ARBA" id="ARBA00023211"/>
    </source>
</evidence>
<evidence type="ECO:0000259" key="11">
    <source>
        <dbReference type="Pfam" id="PF06849"/>
    </source>
</evidence>
<dbReference type="RefSeq" id="WP_013683285.1">
    <property type="nucleotide sequence ID" value="NC_015320.1"/>
</dbReference>
<dbReference type="GO" id="GO:0016879">
    <property type="term" value="F:ligase activity, forming carbon-nitrogen bonds"/>
    <property type="evidence" value="ECO:0007669"/>
    <property type="project" value="UniProtKB-UniRule"/>
</dbReference>
<dbReference type="Proteomes" id="UP000008136">
    <property type="component" value="Chromosome"/>
</dbReference>
<evidence type="ECO:0000256" key="2">
    <source>
        <dbReference type="ARBA" id="ARBA00001946"/>
    </source>
</evidence>
<dbReference type="NCBIfam" id="NF009783">
    <property type="entry name" value="PRK13278.2-4"/>
    <property type="match status" value="1"/>
</dbReference>
<dbReference type="EC" id="6.3.4.23" evidence="10"/>
<proteinExistence type="inferred from homology"/>
<dbReference type="InterPro" id="IPR023656">
    <property type="entry name" value="IMP_biosynth_PurP"/>
</dbReference>